<feature type="domain" description="FAD/NAD(P)-binding" evidence="7">
    <location>
        <begin position="24"/>
        <end position="308"/>
    </location>
</feature>
<dbReference type="Proteomes" id="UP000695562">
    <property type="component" value="Unassembled WGS sequence"/>
</dbReference>
<evidence type="ECO:0000259" key="7">
    <source>
        <dbReference type="Pfam" id="PF07992"/>
    </source>
</evidence>
<dbReference type="Pfam" id="PF07992">
    <property type="entry name" value="Pyr_redox_2"/>
    <property type="match status" value="1"/>
</dbReference>
<proteinExistence type="inferred from homology"/>
<keyword evidence="9" id="KW-1185">Reference proteome</keyword>
<sequence>MSDIQNISSRRYTIKPRKENGKKNVVIVGGGYGGFAAAKQLDKDYNVTLIERKKAFYHNIAAVRVPLDHTLVERAFISYDNLLKNGYVLHANVREISSTLVTLDDDQTIAFDYLIIATGTNNITPFKYCVDVDDNVPSYFKSMSDSIKQASSILIVGGGAVGVEFAGEIRDKYKEKKITILNASQHLINDKLTSKFYKRLDTLLEKNKIQVIVNDRLTAPDSINVSIRSGTLQTYNVERKVYITEKGVEIESDLIFYCIGNTVNNQTLTTHFSNVIDQQGRIKVNKSLQVEGYSNIFAIGDVNNVPELKTSFNAGFHASVVAKNIPLIEKSNDFKTPKLNEHNVAAQAMIGISFGKSDGLLQMPNGWVFGAFLMKMLKSKDLFLSRFNNKEFNSPKPFFKL</sequence>
<dbReference type="SUPFAM" id="SSF51905">
    <property type="entry name" value="FAD/NAD(P)-binding domain"/>
    <property type="match status" value="2"/>
</dbReference>
<name>A0A8J4V6U9_9MYCE</name>
<evidence type="ECO:0000256" key="3">
    <source>
        <dbReference type="ARBA" id="ARBA00022630"/>
    </source>
</evidence>
<dbReference type="PRINTS" id="PR00368">
    <property type="entry name" value="FADPNR"/>
</dbReference>
<comment type="function">
    <text evidence="6">Putative FAD-dependent oxidoreductase.</text>
</comment>
<dbReference type="GO" id="GO:0005737">
    <property type="term" value="C:cytoplasm"/>
    <property type="evidence" value="ECO:0007669"/>
    <property type="project" value="TreeGrafter"/>
</dbReference>
<dbReference type="GO" id="GO:0004174">
    <property type="term" value="F:electron-transferring-flavoprotein dehydrogenase activity"/>
    <property type="evidence" value="ECO:0007669"/>
    <property type="project" value="TreeGrafter"/>
</dbReference>
<dbReference type="EMBL" id="AJWJ01000217">
    <property type="protein sequence ID" value="KAF2073244.1"/>
    <property type="molecule type" value="Genomic_DNA"/>
</dbReference>
<evidence type="ECO:0000313" key="8">
    <source>
        <dbReference type="EMBL" id="KAF2073244.1"/>
    </source>
</evidence>
<evidence type="ECO:0000256" key="5">
    <source>
        <dbReference type="ARBA" id="ARBA00023002"/>
    </source>
</evidence>
<evidence type="ECO:0000256" key="6">
    <source>
        <dbReference type="ARBA" id="ARBA00057036"/>
    </source>
</evidence>
<reference evidence="8" key="1">
    <citation type="submission" date="2020-01" db="EMBL/GenBank/DDBJ databases">
        <title>Development of genomics and gene disruption for Polysphondylium violaceum indicates a role for the polyketide synthase stlB in stalk morphogenesis.</title>
        <authorList>
            <person name="Narita B."/>
            <person name="Kawabe Y."/>
            <person name="Kin K."/>
            <person name="Saito T."/>
            <person name="Gibbs R."/>
            <person name="Kuspa A."/>
            <person name="Muzny D."/>
            <person name="Queller D."/>
            <person name="Richards S."/>
            <person name="Strassman J."/>
            <person name="Sucgang R."/>
            <person name="Worley K."/>
            <person name="Schaap P."/>
        </authorList>
    </citation>
    <scope>NUCLEOTIDE SEQUENCE</scope>
    <source>
        <strain evidence="8">QSvi11</strain>
    </source>
</reference>
<dbReference type="GO" id="GO:0050660">
    <property type="term" value="F:flavin adenine dinucleotide binding"/>
    <property type="evidence" value="ECO:0007669"/>
    <property type="project" value="TreeGrafter"/>
</dbReference>
<dbReference type="OrthoDB" id="202203at2759"/>
<evidence type="ECO:0000313" key="9">
    <source>
        <dbReference type="Proteomes" id="UP000695562"/>
    </source>
</evidence>
<accession>A0A8J4V6U9</accession>
<dbReference type="InterPro" id="IPR036188">
    <property type="entry name" value="FAD/NAD-bd_sf"/>
</dbReference>
<dbReference type="Gene3D" id="3.50.50.100">
    <property type="match status" value="1"/>
</dbReference>
<dbReference type="FunFam" id="3.50.50.100:FF:000006">
    <property type="entry name" value="apoptosis-inducing factor 2"/>
    <property type="match status" value="1"/>
</dbReference>
<organism evidence="8 9">
    <name type="scientific">Polysphondylium violaceum</name>
    <dbReference type="NCBI Taxonomy" id="133409"/>
    <lineage>
        <taxon>Eukaryota</taxon>
        <taxon>Amoebozoa</taxon>
        <taxon>Evosea</taxon>
        <taxon>Eumycetozoa</taxon>
        <taxon>Dictyostelia</taxon>
        <taxon>Dictyosteliales</taxon>
        <taxon>Dictyosteliaceae</taxon>
        <taxon>Polysphondylium</taxon>
    </lineage>
</organism>
<comment type="caution">
    <text evidence="8">The sequence shown here is derived from an EMBL/GenBank/DDBJ whole genome shotgun (WGS) entry which is preliminary data.</text>
</comment>
<keyword evidence="3" id="KW-0285">Flavoprotein</keyword>
<gene>
    <name evidence="8" type="ORF">CYY_005441</name>
</gene>
<keyword evidence="4" id="KW-0274">FAD</keyword>
<comment type="similarity">
    <text evidence="2">Belongs to the FAD-dependent oxidoreductase family.</text>
</comment>
<dbReference type="AlphaFoldDB" id="A0A8J4V6U9"/>
<comment type="cofactor">
    <cofactor evidence="1">
        <name>FAD</name>
        <dbReference type="ChEBI" id="CHEBI:57692"/>
    </cofactor>
</comment>
<dbReference type="PANTHER" id="PTHR43735:SF3">
    <property type="entry name" value="FERROPTOSIS SUPPRESSOR PROTEIN 1"/>
    <property type="match status" value="1"/>
</dbReference>
<keyword evidence="5" id="KW-0560">Oxidoreductase</keyword>
<dbReference type="InterPro" id="IPR023753">
    <property type="entry name" value="FAD/NAD-binding_dom"/>
</dbReference>
<evidence type="ECO:0000256" key="2">
    <source>
        <dbReference type="ARBA" id="ARBA00006442"/>
    </source>
</evidence>
<dbReference type="PRINTS" id="PR00469">
    <property type="entry name" value="PNDRDTASEII"/>
</dbReference>
<evidence type="ECO:0000256" key="1">
    <source>
        <dbReference type="ARBA" id="ARBA00001974"/>
    </source>
</evidence>
<protein>
    <recommendedName>
        <fullName evidence="7">FAD/NAD(P)-binding domain-containing protein</fullName>
    </recommendedName>
</protein>
<evidence type="ECO:0000256" key="4">
    <source>
        <dbReference type="ARBA" id="ARBA00022827"/>
    </source>
</evidence>
<dbReference type="PANTHER" id="PTHR43735">
    <property type="entry name" value="APOPTOSIS-INDUCING FACTOR 1"/>
    <property type="match status" value="1"/>
</dbReference>